<evidence type="ECO:0000259" key="2">
    <source>
        <dbReference type="Pfam" id="PF02517"/>
    </source>
</evidence>
<evidence type="ECO:0000313" key="4">
    <source>
        <dbReference type="Proteomes" id="UP000477911"/>
    </source>
</evidence>
<sequence length="288" mass="30805">MEHPDPADIPPAAPRWSDDPPALWRTGMGIGIFLLLYLTISGIWFLGAAALFPPQPGVVSARLTLIYLGSFSAGLLALAGMVNMVHGRALHSLLGPWPLALRQGLRVGLAGLALQTLLWILPMPEELAPVRHLATPPWLLLLPLAVPAVAVQIATEELLFRGYLQARLAQRFRSPWIWMAAPSILFGLLHFQASEGANGPWFVASATLFGLVAADLTARSGTLGPALALHLVNNLLAILLVSFGDQLGGLALYHLPVASADPALRPLMPLDLATTAVTWLAARLALRR</sequence>
<dbReference type="GO" id="GO:0004175">
    <property type="term" value="F:endopeptidase activity"/>
    <property type="evidence" value="ECO:0007669"/>
    <property type="project" value="UniProtKB-ARBA"/>
</dbReference>
<protein>
    <submittedName>
        <fullName evidence="3">CPBP family intramembrane metalloprotease</fullName>
    </submittedName>
</protein>
<feature type="transmembrane region" description="Helical" evidence="1">
    <location>
        <begin position="230"/>
        <end position="255"/>
    </location>
</feature>
<dbReference type="GO" id="GO:0008237">
    <property type="term" value="F:metallopeptidase activity"/>
    <property type="evidence" value="ECO:0007669"/>
    <property type="project" value="UniProtKB-KW"/>
</dbReference>
<dbReference type="Pfam" id="PF02517">
    <property type="entry name" value="Rce1-like"/>
    <property type="match status" value="1"/>
</dbReference>
<feature type="transmembrane region" description="Helical" evidence="1">
    <location>
        <begin position="267"/>
        <end position="286"/>
    </location>
</feature>
<keyword evidence="3" id="KW-0378">Hydrolase</keyword>
<dbReference type="GO" id="GO:0006508">
    <property type="term" value="P:proteolysis"/>
    <property type="evidence" value="ECO:0007669"/>
    <property type="project" value="UniProtKB-KW"/>
</dbReference>
<comment type="caution">
    <text evidence="3">The sequence shown here is derived from an EMBL/GenBank/DDBJ whole genome shotgun (WGS) entry which is preliminary data.</text>
</comment>
<keyword evidence="4" id="KW-1185">Reference proteome</keyword>
<dbReference type="AlphaFoldDB" id="A0A6L7G6U9"/>
<dbReference type="InterPro" id="IPR003675">
    <property type="entry name" value="Rce1/LyrA-like_dom"/>
</dbReference>
<keyword evidence="1" id="KW-0812">Transmembrane</keyword>
<evidence type="ECO:0000256" key="1">
    <source>
        <dbReference type="SAM" id="Phobius"/>
    </source>
</evidence>
<proteinExistence type="predicted"/>
<accession>A0A6L7G6U9</accession>
<keyword evidence="1" id="KW-1133">Transmembrane helix</keyword>
<feature type="transmembrane region" description="Helical" evidence="1">
    <location>
        <begin position="176"/>
        <end position="193"/>
    </location>
</feature>
<dbReference type="PANTHER" id="PTHR36435:SF1">
    <property type="entry name" value="CAAX AMINO TERMINAL PROTEASE FAMILY PROTEIN"/>
    <property type="match status" value="1"/>
</dbReference>
<keyword evidence="3" id="KW-0482">Metalloprotease</keyword>
<feature type="transmembrane region" description="Helical" evidence="1">
    <location>
        <begin position="135"/>
        <end position="155"/>
    </location>
</feature>
<dbReference type="GO" id="GO:0080120">
    <property type="term" value="P:CAAX-box protein maturation"/>
    <property type="evidence" value="ECO:0007669"/>
    <property type="project" value="UniProtKB-ARBA"/>
</dbReference>
<feature type="transmembrane region" description="Helical" evidence="1">
    <location>
        <begin position="199"/>
        <end position="218"/>
    </location>
</feature>
<reference evidence="3 4" key="1">
    <citation type="submission" date="2019-12" db="EMBL/GenBank/DDBJ databases">
        <authorList>
            <person name="Li M."/>
        </authorList>
    </citation>
    <scope>NUCLEOTIDE SEQUENCE [LARGE SCALE GENOMIC DNA]</scope>
    <source>
        <strain evidence="3 4">GBMRC 2024</strain>
    </source>
</reference>
<feature type="transmembrane region" description="Helical" evidence="1">
    <location>
        <begin position="30"/>
        <end position="52"/>
    </location>
</feature>
<evidence type="ECO:0000313" key="3">
    <source>
        <dbReference type="EMBL" id="MXN19791.1"/>
    </source>
</evidence>
<dbReference type="PANTHER" id="PTHR36435">
    <property type="entry name" value="SLR1288 PROTEIN"/>
    <property type="match status" value="1"/>
</dbReference>
<name>A0A6L7G6U9_9RHOB</name>
<feature type="transmembrane region" description="Helical" evidence="1">
    <location>
        <begin position="64"/>
        <end position="85"/>
    </location>
</feature>
<feature type="domain" description="CAAX prenyl protease 2/Lysostaphin resistance protein A-like" evidence="2">
    <location>
        <begin position="141"/>
        <end position="236"/>
    </location>
</feature>
<keyword evidence="3" id="KW-0645">Protease</keyword>
<dbReference type="RefSeq" id="WP_160895918.1">
    <property type="nucleotide sequence ID" value="NZ_WUMU01000021.1"/>
</dbReference>
<organism evidence="3 4">
    <name type="scientific">Pseudooceanicola albus</name>
    <dbReference type="NCBI Taxonomy" id="2692189"/>
    <lineage>
        <taxon>Bacteria</taxon>
        <taxon>Pseudomonadati</taxon>
        <taxon>Pseudomonadota</taxon>
        <taxon>Alphaproteobacteria</taxon>
        <taxon>Rhodobacterales</taxon>
        <taxon>Paracoccaceae</taxon>
        <taxon>Pseudooceanicola</taxon>
    </lineage>
</organism>
<gene>
    <name evidence="3" type="ORF">GR170_18315</name>
</gene>
<keyword evidence="1" id="KW-0472">Membrane</keyword>
<dbReference type="EMBL" id="WUMU01000021">
    <property type="protein sequence ID" value="MXN19791.1"/>
    <property type="molecule type" value="Genomic_DNA"/>
</dbReference>
<dbReference type="Proteomes" id="UP000477911">
    <property type="component" value="Unassembled WGS sequence"/>
</dbReference>
<dbReference type="InterPro" id="IPR052710">
    <property type="entry name" value="CAAX_protease"/>
</dbReference>